<sequence length="173" mass="19952">MVSLQEFPNESLVSTFYGAYFVSYLMLDLMLGMVYYRSSLDPLSGWVHHLAYMGVVSRASMHRQLSTLFAIGTPIEASTILLAAGHIFPRTRRDWLFGAVFFGVRIVYPLLILPELFQHVEMRMAWRVAFCALLMHVYWFQRPKGSECNRDGIVWFHLELDIRAVGDDPMTIP</sequence>
<evidence type="ECO:0000256" key="1">
    <source>
        <dbReference type="SAM" id="Phobius"/>
    </source>
</evidence>
<dbReference type="AlphaFoldDB" id="A0A9P6QCC4"/>
<keyword evidence="3" id="KW-1185">Reference proteome</keyword>
<feature type="transmembrane region" description="Helical" evidence="1">
    <location>
        <begin position="95"/>
        <end position="112"/>
    </location>
</feature>
<name>A0A9P6QCC4_9FUNG</name>
<evidence type="ECO:0000313" key="2">
    <source>
        <dbReference type="EMBL" id="KAG0265480.1"/>
    </source>
</evidence>
<organism evidence="2 3">
    <name type="scientific">Actinomortierella ambigua</name>
    <dbReference type="NCBI Taxonomy" id="1343610"/>
    <lineage>
        <taxon>Eukaryota</taxon>
        <taxon>Fungi</taxon>
        <taxon>Fungi incertae sedis</taxon>
        <taxon>Mucoromycota</taxon>
        <taxon>Mortierellomycotina</taxon>
        <taxon>Mortierellomycetes</taxon>
        <taxon>Mortierellales</taxon>
        <taxon>Mortierellaceae</taxon>
        <taxon>Actinomortierella</taxon>
    </lineage>
</organism>
<keyword evidence="1" id="KW-0472">Membrane</keyword>
<evidence type="ECO:0000313" key="3">
    <source>
        <dbReference type="Proteomes" id="UP000807716"/>
    </source>
</evidence>
<reference evidence="2" key="1">
    <citation type="journal article" date="2020" name="Fungal Divers.">
        <title>Resolving the Mortierellaceae phylogeny through synthesis of multi-gene phylogenetics and phylogenomics.</title>
        <authorList>
            <person name="Vandepol N."/>
            <person name="Liber J."/>
            <person name="Desiro A."/>
            <person name="Na H."/>
            <person name="Kennedy M."/>
            <person name="Barry K."/>
            <person name="Grigoriev I.V."/>
            <person name="Miller A.N."/>
            <person name="O'Donnell K."/>
            <person name="Stajich J.E."/>
            <person name="Bonito G."/>
        </authorList>
    </citation>
    <scope>NUCLEOTIDE SEQUENCE</scope>
    <source>
        <strain evidence="2">BC1065</strain>
    </source>
</reference>
<proteinExistence type="predicted"/>
<keyword evidence="1" id="KW-1133">Transmembrane helix</keyword>
<dbReference type="EMBL" id="JAAAJB010000116">
    <property type="protein sequence ID" value="KAG0265480.1"/>
    <property type="molecule type" value="Genomic_DNA"/>
</dbReference>
<comment type="caution">
    <text evidence="2">The sequence shown here is derived from an EMBL/GenBank/DDBJ whole genome shotgun (WGS) entry which is preliminary data.</text>
</comment>
<accession>A0A9P6QCC4</accession>
<feature type="transmembrane region" description="Helical" evidence="1">
    <location>
        <begin position="124"/>
        <end position="140"/>
    </location>
</feature>
<protein>
    <recommendedName>
        <fullName evidence="4">TLC domain-containing protein</fullName>
    </recommendedName>
</protein>
<dbReference type="OrthoDB" id="341353at2759"/>
<dbReference type="Proteomes" id="UP000807716">
    <property type="component" value="Unassembled WGS sequence"/>
</dbReference>
<keyword evidence="1" id="KW-0812">Transmembrane</keyword>
<feature type="transmembrane region" description="Helical" evidence="1">
    <location>
        <begin position="68"/>
        <end position="88"/>
    </location>
</feature>
<feature type="transmembrane region" description="Helical" evidence="1">
    <location>
        <begin position="12"/>
        <end position="36"/>
    </location>
</feature>
<evidence type="ECO:0008006" key="4">
    <source>
        <dbReference type="Google" id="ProtNLM"/>
    </source>
</evidence>
<gene>
    <name evidence="2" type="ORF">DFQ27_000617</name>
</gene>